<evidence type="ECO:0000256" key="4">
    <source>
        <dbReference type="ARBA" id="ARBA00022692"/>
    </source>
</evidence>
<dbReference type="Proteomes" id="UP000197692">
    <property type="component" value="Unassembled WGS sequence"/>
</dbReference>
<dbReference type="NCBIfam" id="NF038066">
    <property type="entry name" value="MptB"/>
    <property type="match status" value="1"/>
</dbReference>
<dbReference type="RefSeq" id="WP_041627897.1">
    <property type="nucleotide sequence ID" value="NZ_JADQUE010000006.1"/>
</dbReference>
<evidence type="ECO:0000256" key="3">
    <source>
        <dbReference type="ARBA" id="ARBA00022679"/>
    </source>
</evidence>
<evidence type="ECO:0000256" key="6">
    <source>
        <dbReference type="ARBA" id="ARBA00023136"/>
    </source>
</evidence>
<sequence>MPLKNPAISRKFCTEPPFHQHPIYNIGSQYPPAKIFGVKNILKHLWSSFREELPRLGRSGSRATMLSTGDYSDVPTKLGPHDPYQGGSTFINTATGTDLIADSSTSHSAVRSVLRSPGTKGSTLTFSELHRFARIRWLGTIGALLLGLGGLGAGALPVVGNPYTGFPAGSLMSRMLQTSMIMCFIGVGFIVVAWLLMAPFVGVINHHSRHSQTLVSVSLLRRTFAAWSLPILLSAPMFTQDIYSYIANGRILKLGLDPYSAGPVDLLGADNPLARSVPFIWAHSPSPYGPVALGLAKVISIVTDDSIVWSVFCHRALSIAGIALAGWAISRLAIRCRVFPQAALWLGLLNPLTILHLVGGIHNEAILLGLLLAGFEVGLRACTLLSLERYGLVAFFLFLSINMISSAGMVKVTGFIGLGFIGMAFARALYLHGFNHWKALSISTTLHFFGFVASIAFVTLVSGISLGWVTGQGGAVSIRSWMSISTAIGVIFGWFGMLLGLGDHTEAILVVTRAAGIFVALAAMVRMLVATYVGRIAAIGGLGVSTFILVICFPVVHPWYMLWAILPLAAWANRRLFRYTVIGYSALLSFFVLPRGLSLPPVTVLSIYLGSITSFIIFVLFVRWIFNRR</sequence>
<gene>
    <name evidence="9" type="ORF">AY602_10290</name>
</gene>
<protein>
    <submittedName>
        <fullName evidence="9">Alpha 1,6 mannopyranosyltransferase</fullName>
    </submittedName>
</protein>
<evidence type="ECO:0000313" key="9">
    <source>
        <dbReference type="EMBL" id="OWM35869.1"/>
    </source>
</evidence>
<feature type="transmembrane region" description="Helical" evidence="8">
    <location>
        <begin position="307"/>
        <end position="330"/>
    </location>
</feature>
<dbReference type="InterPro" id="IPR049829">
    <property type="entry name" value="MptA/B-like"/>
</dbReference>
<comment type="caution">
    <text evidence="9">The sequence shown here is derived from an EMBL/GenBank/DDBJ whole genome shotgun (WGS) entry which is preliminary data.</text>
</comment>
<keyword evidence="4 8" id="KW-0812">Transmembrane</keyword>
<organism evidence="9 10">
    <name type="scientific">Corynebacterium diphtheriae bv. mitis</name>
    <dbReference type="NCBI Taxonomy" id="1806053"/>
    <lineage>
        <taxon>Bacteria</taxon>
        <taxon>Bacillati</taxon>
        <taxon>Actinomycetota</taxon>
        <taxon>Actinomycetes</taxon>
        <taxon>Mycobacteriales</taxon>
        <taxon>Corynebacteriaceae</taxon>
        <taxon>Corynebacterium</taxon>
    </lineage>
</organism>
<feature type="transmembrane region" description="Helical" evidence="8">
    <location>
        <begin position="342"/>
        <end position="359"/>
    </location>
</feature>
<feature type="transmembrane region" description="Helical" evidence="8">
    <location>
        <begin position="535"/>
        <end position="556"/>
    </location>
</feature>
<feature type="transmembrane region" description="Helical" evidence="8">
    <location>
        <begin position="446"/>
        <end position="469"/>
    </location>
</feature>
<dbReference type="EMBL" id="LSZF01000004">
    <property type="protein sequence ID" value="OWM35869.1"/>
    <property type="molecule type" value="Genomic_DNA"/>
</dbReference>
<feature type="transmembrane region" description="Helical" evidence="8">
    <location>
        <begin position="390"/>
        <end position="409"/>
    </location>
</feature>
<dbReference type="AlphaFoldDB" id="A0A854NNB6"/>
<evidence type="ECO:0000256" key="2">
    <source>
        <dbReference type="ARBA" id="ARBA00022676"/>
    </source>
</evidence>
<evidence type="ECO:0000256" key="5">
    <source>
        <dbReference type="ARBA" id="ARBA00022989"/>
    </source>
</evidence>
<name>A0A854NNB6_CORDP</name>
<evidence type="ECO:0000313" key="10">
    <source>
        <dbReference type="Proteomes" id="UP000197692"/>
    </source>
</evidence>
<dbReference type="Pfam" id="PF26314">
    <property type="entry name" value="MptA_B_family"/>
    <property type="match status" value="1"/>
</dbReference>
<dbReference type="GO" id="GO:0016757">
    <property type="term" value="F:glycosyltransferase activity"/>
    <property type="evidence" value="ECO:0007669"/>
    <property type="project" value="UniProtKB-KW"/>
</dbReference>
<keyword evidence="6 8" id="KW-0472">Membrane</keyword>
<feature type="transmembrane region" description="Helical" evidence="8">
    <location>
        <begin position="137"/>
        <end position="159"/>
    </location>
</feature>
<reference evidence="10" key="1">
    <citation type="submission" date="2016-02" db="EMBL/GenBank/DDBJ databases">
        <title>Genomic analyses of a collection of pathogenic Corynebacterium diphtheriae.</title>
        <authorList>
            <person name="Sangal V."/>
            <person name="Titov L."/>
        </authorList>
    </citation>
    <scope>NUCLEOTIDE SEQUENCE [LARGE SCALE GENOMIC DNA]</scope>
    <source>
        <strain evidence="10">1438</strain>
    </source>
</reference>
<feature type="transmembrane region" description="Helical" evidence="8">
    <location>
        <begin position="605"/>
        <end position="626"/>
    </location>
</feature>
<feature type="transmembrane region" description="Helical" evidence="8">
    <location>
        <begin position="179"/>
        <end position="204"/>
    </location>
</feature>
<feature type="transmembrane region" description="Helical" evidence="8">
    <location>
        <begin position="481"/>
        <end position="501"/>
    </location>
</feature>
<feature type="transmembrane region" description="Helical" evidence="8">
    <location>
        <begin position="576"/>
        <end position="593"/>
    </location>
</feature>
<evidence type="ECO:0000256" key="1">
    <source>
        <dbReference type="ARBA" id="ARBA00004141"/>
    </source>
</evidence>
<comment type="similarity">
    <text evidence="7">Belongs to the MptA/B family.</text>
</comment>
<feature type="transmembrane region" description="Helical" evidence="8">
    <location>
        <begin position="415"/>
        <end position="434"/>
    </location>
</feature>
<keyword evidence="3 9" id="KW-0808">Transferase</keyword>
<accession>A0A854NNB6</accession>
<evidence type="ECO:0000256" key="7">
    <source>
        <dbReference type="ARBA" id="ARBA00043987"/>
    </source>
</evidence>
<keyword evidence="5 8" id="KW-1133">Transmembrane helix</keyword>
<dbReference type="GO" id="GO:0016020">
    <property type="term" value="C:membrane"/>
    <property type="evidence" value="ECO:0007669"/>
    <property type="project" value="UniProtKB-SubCell"/>
</dbReference>
<evidence type="ECO:0000256" key="8">
    <source>
        <dbReference type="SAM" id="Phobius"/>
    </source>
</evidence>
<feature type="transmembrane region" description="Helical" evidence="8">
    <location>
        <begin position="224"/>
        <end position="246"/>
    </location>
</feature>
<feature type="transmembrane region" description="Helical" evidence="8">
    <location>
        <begin position="365"/>
        <end position="383"/>
    </location>
</feature>
<proteinExistence type="inferred from homology"/>
<feature type="transmembrane region" description="Helical" evidence="8">
    <location>
        <begin position="508"/>
        <end position="529"/>
    </location>
</feature>
<comment type="subcellular location">
    <subcellularLocation>
        <location evidence="1">Membrane</location>
        <topology evidence="1">Multi-pass membrane protein</topology>
    </subcellularLocation>
</comment>
<keyword evidence="2" id="KW-0328">Glycosyltransferase</keyword>